<organism evidence="1 2">
    <name type="scientific">Pseudomonas putida</name>
    <name type="common">Arthrobacter siderocapsulatus</name>
    <dbReference type="NCBI Taxonomy" id="303"/>
    <lineage>
        <taxon>Bacteria</taxon>
        <taxon>Pseudomonadati</taxon>
        <taxon>Pseudomonadota</taxon>
        <taxon>Gammaproteobacteria</taxon>
        <taxon>Pseudomonadales</taxon>
        <taxon>Pseudomonadaceae</taxon>
        <taxon>Pseudomonas</taxon>
    </lineage>
</organism>
<sequence>MVTRRTIIPDPVENSIEELQPRQLDALRASTLIGVMQLDAGEFDEVDLEDLEHYLRGL</sequence>
<dbReference type="EMBL" id="MKZO01000027">
    <property type="protein sequence ID" value="OLS61769.1"/>
    <property type="molecule type" value="Genomic_DNA"/>
</dbReference>
<protein>
    <submittedName>
        <fullName evidence="1">Uncharacterized protein</fullName>
    </submittedName>
</protein>
<gene>
    <name evidence="1" type="ORF">PSEMO_33130</name>
</gene>
<name>A0A1Q9R2Z7_PSEPU</name>
<reference evidence="1 2" key="1">
    <citation type="submission" date="2016-10" db="EMBL/GenBank/DDBJ databases">
        <title>Genome Sequence of Pseudomonas putida GM4FR.</title>
        <authorList>
            <person name="Poehlein A."/>
            <person name="Wemheuer F."/>
            <person name="Hollensteiner J."/>
            <person name="Wemheuer B."/>
        </authorList>
    </citation>
    <scope>NUCLEOTIDE SEQUENCE [LARGE SCALE GENOMIC DNA]</scope>
    <source>
        <strain evidence="1 2">GM4FR</strain>
    </source>
</reference>
<evidence type="ECO:0000313" key="1">
    <source>
        <dbReference type="EMBL" id="OLS61769.1"/>
    </source>
</evidence>
<dbReference type="RefSeq" id="WP_178392012.1">
    <property type="nucleotide sequence ID" value="NZ_MKZO01000027.1"/>
</dbReference>
<dbReference type="Proteomes" id="UP000186736">
    <property type="component" value="Unassembled WGS sequence"/>
</dbReference>
<accession>A0A1Q9R2Z7</accession>
<comment type="caution">
    <text evidence="1">The sequence shown here is derived from an EMBL/GenBank/DDBJ whole genome shotgun (WGS) entry which is preliminary data.</text>
</comment>
<evidence type="ECO:0000313" key="2">
    <source>
        <dbReference type="Proteomes" id="UP000186736"/>
    </source>
</evidence>
<proteinExistence type="predicted"/>
<dbReference type="AlphaFoldDB" id="A0A1Q9R2Z7"/>